<dbReference type="Proteomes" id="UP000257109">
    <property type="component" value="Unassembled WGS sequence"/>
</dbReference>
<dbReference type="OrthoDB" id="2551793at2759"/>
<gene>
    <name evidence="1" type="ORF">CR513_46778</name>
</gene>
<keyword evidence="2" id="KW-1185">Reference proteome</keyword>
<comment type="caution">
    <text evidence="1">The sequence shown here is derived from an EMBL/GenBank/DDBJ whole genome shotgun (WGS) entry which is preliminary data.</text>
</comment>
<sequence length="165" mass="19645">MYHFIRECIMKKEVELVHVKTQDQVANIFTKSLKFEDFRRLRARFRVQNFLIMKGCCKMKSCQLLWIKEQLLCIKRQLLYIKEQQRSPNSNCPDEVSAKHPAPAVRGGIPESPSFNVDPLNDILLRLNNHKMRMDTLMQQLNKRLYTQLLGLRFELMKRKPNLQL</sequence>
<protein>
    <submittedName>
        <fullName evidence="1">Uncharacterized protein</fullName>
    </submittedName>
</protein>
<dbReference type="EMBL" id="QJKJ01010471">
    <property type="protein sequence ID" value="RDX73593.1"/>
    <property type="molecule type" value="Genomic_DNA"/>
</dbReference>
<reference evidence="1" key="1">
    <citation type="submission" date="2018-05" db="EMBL/GenBank/DDBJ databases">
        <title>Draft genome of Mucuna pruriens seed.</title>
        <authorList>
            <person name="Nnadi N.E."/>
            <person name="Vos R."/>
            <person name="Hasami M.H."/>
            <person name="Devisetty U.K."/>
            <person name="Aguiy J.C."/>
        </authorList>
    </citation>
    <scope>NUCLEOTIDE SEQUENCE [LARGE SCALE GENOMIC DNA]</scope>
    <source>
        <strain evidence="1">JCA_2017</strain>
    </source>
</reference>
<accession>A0A371F601</accession>
<evidence type="ECO:0000313" key="1">
    <source>
        <dbReference type="EMBL" id="RDX73593.1"/>
    </source>
</evidence>
<dbReference type="AlphaFoldDB" id="A0A371F601"/>
<feature type="non-terminal residue" evidence="1">
    <location>
        <position position="1"/>
    </location>
</feature>
<name>A0A371F601_MUCPR</name>
<evidence type="ECO:0000313" key="2">
    <source>
        <dbReference type="Proteomes" id="UP000257109"/>
    </source>
</evidence>
<organism evidence="1 2">
    <name type="scientific">Mucuna pruriens</name>
    <name type="common">Velvet bean</name>
    <name type="synonym">Dolichos pruriens</name>
    <dbReference type="NCBI Taxonomy" id="157652"/>
    <lineage>
        <taxon>Eukaryota</taxon>
        <taxon>Viridiplantae</taxon>
        <taxon>Streptophyta</taxon>
        <taxon>Embryophyta</taxon>
        <taxon>Tracheophyta</taxon>
        <taxon>Spermatophyta</taxon>
        <taxon>Magnoliopsida</taxon>
        <taxon>eudicotyledons</taxon>
        <taxon>Gunneridae</taxon>
        <taxon>Pentapetalae</taxon>
        <taxon>rosids</taxon>
        <taxon>fabids</taxon>
        <taxon>Fabales</taxon>
        <taxon>Fabaceae</taxon>
        <taxon>Papilionoideae</taxon>
        <taxon>50 kb inversion clade</taxon>
        <taxon>NPAAA clade</taxon>
        <taxon>indigoferoid/millettioid clade</taxon>
        <taxon>Phaseoleae</taxon>
        <taxon>Mucuna</taxon>
    </lineage>
</organism>
<proteinExistence type="predicted"/>